<evidence type="ECO:0000259" key="2">
    <source>
        <dbReference type="Pfam" id="PF06367"/>
    </source>
</evidence>
<dbReference type="GO" id="GO:0016477">
    <property type="term" value="P:cell migration"/>
    <property type="evidence" value="ECO:0007669"/>
    <property type="project" value="TreeGrafter"/>
</dbReference>
<protein>
    <recommendedName>
        <fullName evidence="2">Formin FH3 domain-containing protein</fullName>
    </recommendedName>
</protein>
<dbReference type="Proteomes" id="UP000281553">
    <property type="component" value="Unassembled WGS sequence"/>
</dbReference>
<dbReference type="InterPro" id="IPR010472">
    <property type="entry name" value="FH3_dom"/>
</dbReference>
<gene>
    <name evidence="3" type="ORF">DILT_LOCUS15578</name>
</gene>
<feature type="coiled-coil region" evidence="1">
    <location>
        <begin position="48"/>
        <end position="107"/>
    </location>
</feature>
<proteinExistence type="predicted"/>
<dbReference type="GO" id="GO:0051015">
    <property type="term" value="F:actin filament binding"/>
    <property type="evidence" value="ECO:0007669"/>
    <property type="project" value="TreeGrafter"/>
</dbReference>
<dbReference type="InterPro" id="IPR011989">
    <property type="entry name" value="ARM-like"/>
</dbReference>
<evidence type="ECO:0000313" key="3">
    <source>
        <dbReference type="EMBL" id="VDN30653.1"/>
    </source>
</evidence>
<dbReference type="PANTHER" id="PTHR45857:SF4">
    <property type="entry name" value="FORMIN-LIKE PROTEIN"/>
    <property type="match status" value="1"/>
</dbReference>
<organism evidence="3 4">
    <name type="scientific">Dibothriocephalus latus</name>
    <name type="common">Fish tapeworm</name>
    <name type="synonym">Diphyllobothrium latum</name>
    <dbReference type="NCBI Taxonomy" id="60516"/>
    <lineage>
        <taxon>Eukaryota</taxon>
        <taxon>Metazoa</taxon>
        <taxon>Spiralia</taxon>
        <taxon>Lophotrochozoa</taxon>
        <taxon>Platyhelminthes</taxon>
        <taxon>Cestoda</taxon>
        <taxon>Eucestoda</taxon>
        <taxon>Diphyllobothriidea</taxon>
        <taxon>Diphyllobothriidae</taxon>
        <taxon>Dibothriocephalus</taxon>
    </lineage>
</organism>
<dbReference type="InterPro" id="IPR016024">
    <property type="entry name" value="ARM-type_fold"/>
</dbReference>
<dbReference type="SUPFAM" id="SSF48371">
    <property type="entry name" value="ARM repeat"/>
    <property type="match status" value="1"/>
</dbReference>
<reference evidence="3 4" key="1">
    <citation type="submission" date="2018-11" db="EMBL/GenBank/DDBJ databases">
        <authorList>
            <consortium name="Pathogen Informatics"/>
        </authorList>
    </citation>
    <scope>NUCLEOTIDE SEQUENCE [LARGE SCALE GENOMIC DNA]</scope>
</reference>
<dbReference type="AlphaFoldDB" id="A0A3P7N292"/>
<dbReference type="Gene3D" id="1.25.10.10">
    <property type="entry name" value="Leucine-rich Repeat Variant"/>
    <property type="match status" value="1"/>
</dbReference>
<feature type="domain" description="Formin FH3" evidence="2">
    <location>
        <begin position="1"/>
        <end position="94"/>
    </location>
</feature>
<sequence length="110" mass="12799">MQFINIVVHSTENITLRVFLQQEFINLGLEDYLRIEAYLNNHVDVAVLLEDSQAKEAYQQEAEFLESELTSTQNRLASTQAEYSAHCHTLETELADLRNQLAESEYEYKQ</sequence>
<dbReference type="GO" id="GO:0005829">
    <property type="term" value="C:cytosol"/>
    <property type="evidence" value="ECO:0007669"/>
    <property type="project" value="TreeGrafter"/>
</dbReference>
<dbReference type="InterPro" id="IPR043592">
    <property type="entry name" value="FMNL_animal"/>
</dbReference>
<accession>A0A3P7N292</accession>
<evidence type="ECO:0000256" key="1">
    <source>
        <dbReference type="SAM" id="Coils"/>
    </source>
</evidence>
<dbReference type="OrthoDB" id="1668162at2759"/>
<dbReference type="GO" id="GO:0008360">
    <property type="term" value="P:regulation of cell shape"/>
    <property type="evidence" value="ECO:0007669"/>
    <property type="project" value="TreeGrafter"/>
</dbReference>
<evidence type="ECO:0000313" key="4">
    <source>
        <dbReference type="Proteomes" id="UP000281553"/>
    </source>
</evidence>
<dbReference type="GO" id="GO:0030866">
    <property type="term" value="P:cortical actin cytoskeleton organization"/>
    <property type="evidence" value="ECO:0007669"/>
    <property type="project" value="TreeGrafter"/>
</dbReference>
<keyword evidence="1" id="KW-0175">Coiled coil</keyword>
<name>A0A3P7N292_DIBLA</name>
<dbReference type="EMBL" id="UYRU01079986">
    <property type="protein sequence ID" value="VDN30653.1"/>
    <property type="molecule type" value="Genomic_DNA"/>
</dbReference>
<dbReference type="Pfam" id="PF06367">
    <property type="entry name" value="Drf_FH3"/>
    <property type="match status" value="1"/>
</dbReference>
<keyword evidence="4" id="KW-1185">Reference proteome</keyword>
<dbReference type="PANTHER" id="PTHR45857">
    <property type="entry name" value="FORMIN-LIKE PROTEIN"/>
    <property type="match status" value="1"/>
</dbReference>